<reference evidence="7 8" key="1">
    <citation type="journal article" date="2023" name="G3 (Bethesda)">
        <title>A haplotype-resolved chromosome-scale genome for Quercus rubra L. provides insights into the genetics of adaptive traits for red oak species.</title>
        <authorList>
            <person name="Kapoor B."/>
            <person name="Jenkins J."/>
            <person name="Schmutz J."/>
            <person name="Zhebentyayeva T."/>
            <person name="Kuelheim C."/>
            <person name="Coggeshall M."/>
            <person name="Heim C."/>
            <person name="Lasky J.R."/>
            <person name="Leites L."/>
            <person name="Islam-Faridi N."/>
            <person name="Romero-Severson J."/>
            <person name="DeLeo V.L."/>
            <person name="Lucas S.M."/>
            <person name="Lazic D."/>
            <person name="Gailing O."/>
            <person name="Carlson J."/>
            <person name="Staton M."/>
        </authorList>
    </citation>
    <scope>NUCLEOTIDE SEQUENCE [LARGE SCALE GENOMIC DNA]</scope>
    <source>
        <strain evidence="7">Pseudo-F2</strain>
    </source>
</reference>
<dbReference type="InterPro" id="IPR045073">
    <property type="entry name" value="Omega/Tau-like"/>
</dbReference>
<dbReference type="GO" id="GO:0004364">
    <property type="term" value="F:glutathione transferase activity"/>
    <property type="evidence" value="ECO:0007669"/>
    <property type="project" value="UniProtKB-EC"/>
</dbReference>
<dbReference type="InterPro" id="IPR010987">
    <property type="entry name" value="Glutathione-S-Trfase_C-like"/>
</dbReference>
<dbReference type="InterPro" id="IPR004045">
    <property type="entry name" value="Glutathione_S-Trfase_N"/>
</dbReference>
<dbReference type="PROSITE" id="PS50405">
    <property type="entry name" value="GST_CTER"/>
    <property type="match status" value="1"/>
</dbReference>
<dbReference type="FunFam" id="3.40.30.10:FF:000014">
    <property type="entry name" value="Tau class glutathione S-transferase"/>
    <property type="match status" value="1"/>
</dbReference>
<dbReference type="PANTHER" id="PTHR11260">
    <property type="entry name" value="GLUTATHIONE S-TRANSFERASE, GST, SUPERFAMILY, GST DOMAIN CONTAINING"/>
    <property type="match status" value="1"/>
</dbReference>
<dbReference type="CDD" id="cd03185">
    <property type="entry name" value="GST_C_Tau"/>
    <property type="match status" value="1"/>
</dbReference>
<dbReference type="PROSITE" id="PS50404">
    <property type="entry name" value="GST_NTER"/>
    <property type="match status" value="1"/>
</dbReference>
<dbReference type="GO" id="GO:0005737">
    <property type="term" value="C:cytoplasm"/>
    <property type="evidence" value="ECO:0007669"/>
    <property type="project" value="TreeGrafter"/>
</dbReference>
<dbReference type="Pfam" id="PF00043">
    <property type="entry name" value="GST_C"/>
    <property type="match status" value="1"/>
</dbReference>
<feature type="domain" description="GST C-terminal" evidence="6">
    <location>
        <begin position="100"/>
        <end position="223"/>
    </location>
</feature>
<sequence length="241" mass="27345">MESSSLISDPVEFRMGEVKVIGASLSLFCCRIEWALKLKGVEYEYIEENLRNKSPILLQYNPVYKKIPVLVHNGKPVAESLVILEYIDETWQENPLLPKDPLEKSTARFWARFIDEKCILSAWAACRAQEHEKEKAVESAQESLGIIDKLIEGKKFFGGETIGFLDLVVGSLPNWLKSLEELGGIKLVDVEKFPSFHEWSKKFVEIPIIKEKIPMPEDLINYFTTSGLAKTIRGSALANNK</sequence>
<dbReference type="SUPFAM" id="SSF47616">
    <property type="entry name" value="GST C-terminal domain-like"/>
    <property type="match status" value="1"/>
</dbReference>
<dbReference type="FunFam" id="1.20.1050.10:FF:000012">
    <property type="entry name" value="Tau class glutathione S-transferase"/>
    <property type="match status" value="1"/>
</dbReference>
<keyword evidence="8" id="KW-1185">Reference proteome</keyword>
<evidence type="ECO:0000313" key="8">
    <source>
        <dbReference type="Proteomes" id="UP001324115"/>
    </source>
</evidence>
<dbReference type="InterPro" id="IPR004046">
    <property type="entry name" value="GST_C"/>
</dbReference>
<organism evidence="7 8">
    <name type="scientific">Quercus rubra</name>
    <name type="common">Northern red oak</name>
    <name type="synonym">Quercus borealis</name>
    <dbReference type="NCBI Taxonomy" id="3512"/>
    <lineage>
        <taxon>Eukaryota</taxon>
        <taxon>Viridiplantae</taxon>
        <taxon>Streptophyta</taxon>
        <taxon>Embryophyta</taxon>
        <taxon>Tracheophyta</taxon>
        <taxon>Spermatophyta</taxon>
        <taxon>Magnoliopsida</taxon>
        <taxon>eudicotyledons</taxon>
        <taxon>Gunneridae</taxon>
        <taxon>Pentapetalae</taxon>
        <taxon>rosids</taxon>
        <taxon>fabids</taxon>
        <taxon>Fagales</taxon>
        <taxon>Fagaceae</taxon>
        <taxon>Quercus</taxon>
    </lineage>
</organism>
<evidence type="ECO:0000256" key="3">
    <source>
        <dbReference type="ARBA" id="ARBA00047960"/>
    </source>
</evidence>
<dbReference type="CDD" id="cd03058">
    <property type="entry name" value="GST_N_Tau"/>
    <property type="match status" value="1"/>
</dbReference>
<dbReference type="Pfam" id="PF02798">
    <property type="entry name" value="GST_N"/>
    <property type="match status" value="1"/>
</dbReference>
<dbReference type="InterPro" id="IPR036249">
    <property type="entry name" value="Thioredoxin-like_sf"/>
</dbReference>
<dbReference type="SFLD" id="SFLDS00019">
    <property type="entry name" value="Glutathione_Transferase_(cytos"/>
    <property type="match status" value="1"/>
</dbReference>
<protein>
    <recommendedName>
        <fullName evidence="1">glutathione transferase</fullName>
        <ecNumber evidence="1">2.5.1.18</ecNumber>
    </recommendedName>
</protein>
<dbReference type="Gene3D" id="3.40.30.10">
    <property type="entry name" value="Glutaredoxin"/>
    <property type="match status" value="1"/>
</dbReference>
<evidence type="ECO:0000256" key="2">
    <source>
        <dbReference type="ARBA" id="ARBA00022679"/>
    </source>
</evidence>
<gene>
    <name evidence="7" type="ORF">RGQ29_003388</name>
</gene>
<dbReference type="EC" id="2.5.1.18" evidence="1"/>
<dbReference type="SFLD" id="SFLDG00358">
    <property type="entry name" value="Main_(cytGST)"/>
    <property type="match status" value="1"/>
</dbReference>
<evidence type="ECO:0000313" key="7">
    <source>
        <dbReference type="EMBL" id="KAK4567606.1"/>
    </source>
</evidence>
<dbReference type="Proteomes" id="UP001324115">
    <property type="component" value="Unassembled WGS sequence"/>
</dbReference>
<evidence type="ECO:0000259" key="6">
    <source>
        <dbReference type="PROSITE" id="PS50405"/>
    </source>
</evidence>
<keyword evidence="2" id="KW-0808">Transferase</keyword>
<dbReference type="GO" id="GO:0006749">
    <property type="term" value="P:glutathione metabolic process"/>
    <property type="evidence" value="ECO:0007669"/>
    <property type="project" value="InterPro"/>
</dbReference>
<dbReference type="SFLD" id="SFLDG01152">
    <property type="entry name" value="Main.3:_Omega-_and_Tau-like"/>
    <property type="match status" value="1"/>
</dbReference>
<dbReference type="Gene3D" id="1.20.1050.10">
    <property type="match status" value="1"/>
</dbReference>
<dbReference type="EMBL" id="JAXUIC010000010">
    <property type="protein sequence ID" value="KAK4567606.1"/>
    <property type="molecule type" value="Genomic_DNA"/>
</dbReference>
<comment type="similarity">
    <text evidence="4">Belongs to the GST superfamily.</text>
</comment>
<dbReference type="InterPro" id="IPR045074">
    <property type="entry name" value="GST_C_Tau"/>
</dbReference>
<name>A0AAN7IBA6_QUERU</name>
<evidence type="ECO:0000259" key="5">
    <source>
        <dbReference type="PROSITE" id="PS50404"/>
    </source>
</evidence>
<dbReference type="PANTHER" id="PTHR11260:SF590">
    <property type="entry name" value="GLUTATHIONE TRANSFERASE"/>
    <property type="match status" value="1"/>
</dbReference>
<dbReference type="InterPro" id="IPR040079">
    <property type="entry name" value="Glutathione_S-Trfase"/>
</dbReference>
<dbReference type="SUPFAM" id="SSF52833">
    <property type="entry name" value="Thioredoxin-like"/>
    <property type="match status" value="1"/>
</dbReference>
<evidence type="ECO:0000256" key="4">
    <source>
        <dbReference type="RuleBase" id="RU003494"/>
    </source>
</evidence>
<accession>A0AAN7IBA6</accession>
<dbReference type="InterPro" id="IPR036282">
    <property type="entry name" value="Glutathione-S-Trfase_C_sf"/>
</dbReference>
<dbReference type="AlphaFoldDB" id="A0AAN7IBA6"/>
<comment type="catalytic activity">
    <reaction evidence="3">
        <text>RX + glutathione = an S-substituted glutathione + a halide anion + H(+)</text>
        <dbReference type="Rhea" id="RHEA:16437"/>
        <dbReference type="ChEBI" id="CHEBI:15378"/>
        <dbReference type="ChEBI" id="CHEBI:16042"/>
        <dbReference type="ChEBI" id="CHEBI:17792"/>
        <dbReference type="ChEBI" id="CHEBI:57925"/>
        <dbReference type="ChEBI" id="CHEBI:90779"/>
        <dbReference type="EC" id="2.5.1.18"/>
    </reaction>
</comment>
<feature type="domain" description="GST N-terminal" evidence="5">
    <location>
        <begin position="16"/>
        <end position="95"/>
    </location>
</feature>
<proteinExistence type="inferred from homology"/>
<evidence type="ECO:0000256" key="1">
    <source>
        <dbReference type="ARBA" id="ARBA00012452"/>
    </source>
</evidence>
<comment type="caution">
    <text evidence="7">The sequence shown here is derived from an EMBL/GenBank/DDBJ whole genome shotgun (WGS) entry which is preliminary data.</text>
</comment>